<gene>
    <name evidence="1" type="ORF">MAR_010207</name>
</gene>
<reference evidence="1" key="1">
    <citation type="submission" date="2022-11" db="EMBL/GenBank/DDBJ databases">
        <title>Centuries of genome instability and evolution in soft-shell clam transmissible cancer (bioRxiv).</title>
        <authorList>
            <person name="Hart S.F.M."/>
            <person name="Yonemitsu M.A."/>
            <person name="Giersch R.M."/>
            <person name="Beal B.F."/>
            <person name="Arriagada G."/>
            <person name="Davis B.W."/>
            <person name="Ostrander E.A."/>
            <person name="Goff S.P."/>
            <person name="Metzger M.J."/>
        </authorList>
    </citation>
    <scope>NUCLEOTIDE SEQUENCE</scope>
    <source>
        <strain evidence="1">MELC-2E11</strain>
        <tissue evidence="1">Siphon/mantle</tissue>
    </source>
</reference>
<name>A0ABY7E5G5_MYAAR</name>
<evidence type="ECO:0000313" key="2">
    <source>
        <dbReference type="Proteomes" id="UP001164746"/>
    </source>
</evidence>
<dbReference type="Proteomes" id="UP001164746">
    <property type="component" value="Chromosome 4"/>
</dbReference>
<accession>A0ABY7E5G5</accession>
<dbReference type="EMBL" id="CP111015">
    <property type="protein sequence ID" value="WAR03649.1"/>
    <property type="molecule type" value="Genomic_DNA"/>
</dbReference>
<proteinExistence type="predicted"/>
<sequence length="73" mass="7983">MSRNHIWISCLADDICGGSRGRTIVLRIAEDDSLVSCGDIGLTVLTVSSLRTCFNGIQCIGRFYNNTVRNNCS</sequence>
<evidence type="ECO:0000313" key="1">
    <source>
        <dbReference type="EMBL" id="WAR03649.1"/>
    </source>
</evidence>
<organism evidence="1 2">
    <name type="scientific">Mya arenaria</name>
    <name type="common">Soft-shell clam</name>
    <dbReference type="NCBI Taxonomy" id="6604"/>
    <lineage>
        <taxon>Eukaryota</taxon>
        <taxon>Metazoa</taxon>
        <taxon>Spiralia</taxon>
        <taxon>Lophotrochozoa</taxon>
        <taxon>Mollusca</taxon>
        <taxon>Bivalvia</taxon>
        <taxon>Autobranchia</taxon>
        <taxon>Heteroconchia</taxon>
        <taxon>Euheterodonta</taxon>
        <taxon>Imparidentia</taxon>
        <taxon>Neoheterodontei</taxon>
        <taxon>Myida</taxon>
        <taxon>Myoidea</taxon>
        <taxon>Myidae</taxon>
        <taxon>Mya</taxon>
    </lineage>
</organism>
<keyword evidence="2" id="KW-1185">Reference proteome</keyword>
<protein>
    <submittedName>
        <fullName evidence="1">Uncharacterized protein</fullName>
    </submittedName>
</protein>